<evidence type="ECO:0000259" key="5">
    <source>
        <dbReference type="Pfam" id="PF00155"/>
    </source>
</evidence>
<dbReference type="GO" id="GO:0008483">
    <property type="term" value="F:transaminase activity"/>
    <property type="evidence" value="ECO:0007669"/>
    <property type="project" value="UniProtKB-KW"/>
</dbReference>
<keyword evidence="7" id="KW-1185">Reference proteome</keyword>
<dbReference type="EMBL" id="JBHUNE010000007">
    <property type="protein sequence ID" value="MFD2758708.1"/>
    <property type="molecule type" value="Genomic_DNA"/>
</dbReference>
<evidence type="ECO:0000313" key="6">
    <source>
        <dbReference type="EMBL" id="MFD2758708.1"/>
    </source>
</evidence>
<evidence type="ECO:0000256" key="4">
    <source>
        <dbReference type="ARBA" id="ARBA00022898"/>
    </source>
</evidence>
<dbReference type="InterPro" id="IPR004839">
    <property type="entry name" value="Aminotransferase_I/II_large"/>
</dbReference>
<sequence>MSHLLADATRPHTDATPVPELIRALTDPKGFGDATLRTPRADAIELLGGIPDPDLLPGAQLADAYAAALAEPGLPALQYGRTEGVPELREWIAAREAVPVSRILITNGGFHGLALAIQLVLERGDLVAVDNPIFPLFLRGLELADARILPIRVGADGLDLDELEARLAAGARPAALYTVPDFHNPSQGVLPESARRHLVALAERYGFIVFADNPYREIAFDGVTESVAAFNESDHVVHINTFTKTLGPGLRLGWVVLPERFTANAVKLRSRNDSHSSQLTQHAIARFVTSHETAFDEVLQRARPVYAERAAALAAALEREAPGEFEVRPPRGGFFVWARLRDDAIDEARLAADASLEGIEYQRGAFFTSGEGTDADRHLRLGFSRASVAELDEAARRLAAAIARQR</sequence>
<dbReference type="RefSeq" id="WP_019619162.1">
    <property type="nucleotide sequence ID" value="NZ_JBHUNE010000007.1"/>
</dbReference>
<dbReference type="InterPro" id="IPR050859">
    <property type="entry name" value="Class-I_PLP-dep_aminotransf"/>
</dbReference>
<reference evidence="7" key="1">
    <citation type="journal article" date="2019" name="Int. J. Syst. Evol. Microbiol.">
        <title>The Global Catalogue of Microorganisms (GCM) 10K type strain sequencing project: providing services to taxonomists for standard genome sequencing and annotation.</title>
        <authorList>
            <consortium name="The Broad Institute Genomics Platform"/>
            <consortium name="The Broad Institute Genome Sequencing Center for Infectious Disease"/>
            <person name="Wu L."/>
            <person name="Ma J."/>
        </authorList>
    </citation>
    <scope>NUCLEOTIDE SEQUENCE [LARGE SCALE GENOMIC DNA]</scope>
    <source>
        <strain evidence="7">TISTR 1514</strain>
    </source>
</reference>
<name>A0ABW5UYA8_9MICO</name>
<keyword evidence="3" id="KW-0808">Transferase</keyword>
<organism evidence="6 7">
    <name type="scientific">Gulosibacter faecalis</name>
    <dbReference type="NCBI Taxonomy" id="272240"/>
    <lineage>
        <taxon>Bacteria</taxon>
        <taxon>Bacillati</taxon>
        <taxon>Actinomycetota</taxon>
        <taxon>Actinomycetes</taxon>
        <taxon>Micrococcales</taxon>
        <taxon>Microbacteriaceae</taxon>
        <taxon>Gulosibacter</taxon>
    </lineage>
</organism>
<evidence type="ECO:0000256" key="3">
    <source>
        <dbReference type="ARBA" id="ARBA00022679"/>
    </source>
</evidence>
<dbReference type="PANTHER" id="PTHR42790:SF19">
    <property type="entry name" value="KYNURENINE_ALPHA-AMINOADIPATE AMINOTRANSFERASE, MITOCHONDRIAL"/>
    <property type="match status" value="1"/>
</dbReference>
<accession>A0ABW5UYA8</accession>
<evidence type="ECO:0000256" key="1">
    <source>
        <dbReference type="ARBA" id="ARBA00001933"/>
    </source>
</evidence>
<protein>
    <submittedName>
        <fullName evidence="6">PLP-dependent aminotransferase family protein</fullName>
    </submittedName>
</protein>
<dbReference type="Gene3D" id="3.90.1150.10">
    <property type="entry name" value="Aspartate Aminotransferase, domain 1"/>
    <property type="match status" value="1"/>
</dbReference>
<dbReference type="InterPro" id="IPR015422">
    <property type="entry name" value="PyrdxlP-dep_Trfase_small"/>
</dbReference>
<evidence type="ECO:0000313" key="7">
    <source>
        <dbReference type="Proteomes" id="UP001597492"/>
    </source>
</evidence>
<dbReference type="SUPFAM" id="SSF53383">
    <property type="entry name" value="PLP-dependent transferases"/>
    <property type="match status" value="1"/>
</dbReference>
<dbReference type="InterPro" id="IPR015424">
    <property type="entry name" value="PyrdxlP-dep_Trfase"/>
</dbReference>
<feature type="domain" description="Aminotransferase class I/classII large" evidence="5">
    <location>
        <begin position="75"/>
        <end position="398"/>
    </location>
</feature>
<keyword evidence="2 6" id="KW-0032">Aminotransferase</keyword>
<proteinExistence type="predicted"/>
<dbReference type="PANTHER" id="PTHR42790">
    <property type="entry name" value="AMINOTRANSFERASE"/>
    <property type="match status" value="1"/>
</dbReference>
<keyword evidence="4" id="KW-0663">Pyridoxal phosphate</keyword>
<dbReference type="Gene3D" id="3.40.640.10">
    <property type="entry name" value="Type I PLP-dependent aspartate aminotransferase-like (Major domain)"/>
    <property type="match status" value="1"/>
</dbReference>
<evidence type="ECO:0000256" key="2">
    <source>
        <dbReference type="ARBA" id="ARBA00022576"/>
    </source>
</evidence>
<dbReference type="Proteomes" id="UP001597492">
    <property type="component" value="Unassembled WGS sequence"/>
</dbReference>
<gene>
    <name evidence="6" type="ORF">ACFSW7_10015</name>
</gene>
<comment type="caution">
    <text evidence="6">The sequence shown here is derived from an EMBL/GenBank/DDBJ whole genome shotgun (WGS) entry which is preliminary data.</text>
</comment>
<dbReference type="CDD" id="cd00609">
    <property type="entry name" value="AAT_like"/>
    <property type="match status" value="1"/>
</dbReference>
<comment type="cofactor">
    <cofactor evidence="1">
        <name>pyridoxal 5'-phosphate</name>
        <dbReference type="ChEBI" id="CHEBI:597326"/>
    </cofactor>
</comment>
<dbReference type="InterPro" id="IPR015421">
    <property type="entry name" value="PyrdxlP-dep_Trfase_major"/>
</dbReference>
<dbReference type="Pfam" id="PF00155">
    <property type="entry name" value="Aminotran_1_2"/>
    <property type="match status" value="1"/>
</dbReference>